<dbReference type="RefSeq" id="WP_185036435.1">
    <property type="nucleotide sequence ID" value="NZ_BNBN01000019.1"/>
</dbReference>
<dbReference type="Gene3D" id="1.20.120.330">
    <property type="entry name" value="Nucleotidyltransferases domain 2"/>
    <property type="match status" value="1"/>
</dbReference>
<sequence>MTDTTTPAETETPRRAWFPVRLVRTSVLDALRADLAQADTDVTTYEAEAENWHAAYCTEVKVANDAEERLDKAGDRLAALEQQVEELSSRLAESGREVEHLTRSLREVADERTEARQLAAHLQQAEPPSTAGEELDQ</sequence>
<reference evidence="2 3" key="1">
    <citation type="submission" date="2020-08" db="EMBL/GenBank/DDBJ databases">
        <title>Genomic Encyclopedia of Type Strains, Phase IV (KMG-IV): sequencing the most valuable type-strain genomes for metagenomic binning, comparative biology and taxonomic classification.</title>
        <authorList>
            <person name="Goeker M."/>
        </authorList>
    </citation>
    <scope>NUCLEOTIDE SEQUENCE [LARGE SCALE GENOMIC DNA]</scope>
    <source>
        <strain evidence="2 3">DSM 40141</strain>
    </source>
</reference>
<dbReference type="SUPFAM" id="SSF90257">
    <property type="entry name" value="Myosin rod fragments"/>
    <property type="match status" value="1"/>
</dbReference>
<evidence type="ECO:0000313" key="2">
    <source>
        <dbReference type="EMBL" id="MBB6439950.1"/>
    </source>
</evidence>
<dbReference type="AlphaFoldDB" id="A0A7X0LT47"/>
<accession>A0A7X0LT47</accession>
<dbReference type="EMBL" id="JACHEM010000032">
    <property type="protein sequence ID" value="MBB6439950.1"/>
    <property type="molecule type" value="Genomic_DNA"/>
</dbReference>
<comment type="caution">
    <text evidence="2">The sequence shown here is derived from an EMBL/GenBank/DDBJ whole genome shotgun (WGS) entry which is preliminary data.</text>
</comment>
<keyword evidence="3" id="KW-1185">Reference proteome</keyword>
<dbReference type="Proteomes" id="UP000540423">
    <property type="component" value="Unassembled WGS sequence"/>
</dbReference>
<evidence type="ECO:0000256" key="1">
    <source>
        <dbReference type="SAM" id="MobiDB-lite"/>
    </source>
</evidence>
<proteinExistence type="predicted"/>
<feature type="region of interest" description="Disordered" evidence="1">
    <location>
        <begin position="108"/>
        <end position="137"/>
    </location>
</feature>
<evidence type="ECO:0000313" key="3">
    <source>
        <dbReference type="Proteomes" id="UP000540423"/>
    </source>
</evidence>
<organism evidence="2 3">
    <name type="scientific">Streptomyces candidus</name>
    <dbReference type="NCBI Taxonomy" id="67283"/>
    <lineage>
        <taxon>Bacteria</taxon>
        <taxon>Bacillati</taxon>
        <taxon>Actinomycetota</taxon>
        <taxon>Actinomycetes</taxon>
        <taxon>Kitasatosporales</taxon>
        <taxon>Streptomycetaceae</taxon>
        <taxon>Streptomyces</taxon>
    </lineage>
</organism>
<gene>
    <name evidence="2" type="ORF">HNQ79_006463</name>
</gene>
<name>A0A7X0LT47_9ACTN</name>
<protein>
    <submittedName>
        <fullName evidence="2">Putative coiled-coil protein SlyX</fullName>
    </submittedName>
</protein>